<dbReference type="EMBL" id="LJIW01000002">
    <property type="protein sequence ID" value="PNG89824.1"/>
    <property type="molecule type" value="Genomic_DNA"/>
</dbReference>
<dbReference type="Proteomes" id="UP000236520">
    <property type="component" value="Unassembled WGS sequence"/>
</dbReference>
<name>A0A2J7YP76_STRMQ</name>
<comment type="caution">
    <text evidence="2">The sequence shown here is derived from an EMBL/GenBank/DDBJ whole genome shotgun (WGS) entry which is preliminary data.</text>
</comment>
<organism evidence="2 3">
    <name type="scientific">Streptomyces malaysiensis</name>
    <dbReference type="NCBI Taxonomy" id="92644"/>
    <lineage>
        <taxon>Bacteria</taxon>
        <taxon>Bacillati</taxon>
        <taxon>Actinomycetota</taxon>
        <taxon>Actinomycetes</taxon>
        <taxon>Kitasatosporales</taxon>
        <taxon>Streptomycetaceae</taxon>
        <taxon>Streptomyces</taxon>
        <taxon>Streptomyces violaceusniger group</taxon>
    </lineage>
</organism>
<evidence type="ECO:0000313" key="2">
    <source>
        <dbReference type="EMBL" id="PNG89824.1"/>
    </source>
</evidence>
<feature type="compositionally biased region" description="Basic and acidic residues" evidence="1">
    <location>
        <begin position="66"/>
        <end position="83"/>
    </location>
</feature>
<proteinExistence type="predicted"/>
<dbReference type="AlphaFoldDB" id="A0A2J7YP76"/>
<protein>
    <submittedName>
        <fullName evidence="2">Uncharacterized protein</fullName>
    </submittedName>
</protein>
<accession>A0A2J7YP76</accession>
<gene>
    <name evidence="2" type="ORF">SMF913_25289</name>
</gene>
<keyword evidence="3" id="KW-1185">Reference proteome</keyword>
<evidence type="ECO:0000313" key="3">
    <source>
        <dbReference type="Proteomes" id="UP000236520"/>
    </source>
</evidence>
<evidence type="ECO:0000256" key="1">
    <source>
        <dbReference type="SAM" id="MobiDB-lite"/>
    </source>
</evidence>
<sequence>MPGRRCGRGAFVGELHAHPVKDTFGDGEFVPLGPRLHQLFGQRFFEFVRFRTARGDPFQQFGIQHASDRRRPSDRHGKERADRPQPLPTRSPH</sequence>
<reference evidence="2 3" key="1">
    <citation type="submission" date="2015-09" db="EMBL/GenBank/DDBJ databases">
        <title>Genome sequence, genome mining and natural product profiling of a biocontrol bacterium Streptomyces malaysiensis F913.</title>
        <authorList>
            <person name="Xu Y."/>
            <person name="Wei J."/>
            <person name="Xie J."/>
            <person name="Li T."/>
            <person name="Zhou Z."/>
        </authorList>
    </citation>
    <scope>NUCLEOTIDE SEQUENCE [LARGE SCALE GENOMIC DNA]</scope>
    <source>
        <strain evidence="2 3">F913</strain>
    </source>
</reference>
<feature type="region of interest" description="Disordered" evidence="1">
    <location>
        <begin position="58"/>
        <end position="93"/>
    </location>
</feature>